<dbReference type="SUPFAM" id="SSF51735">
    <property type="entry name" value="NAD(P)-binding Rossmann-fold domains"/>
    <property type="match status" value="1"/>
</dbReference>
<dbReference type="InterPro" id="IPR002347">
    <property type="entry name" value="SDR_fam"/>
</dbReference>
<keyword evidence="2" id="KW-0560">Oxidoreductase</keyword>
<organism evidence="4 5">
    <name type="scientific">Chitiniphilus eburneus</name>
    <dbReference type="NCBI Taxonomy" id="2571148"/>
    <lineage>
        <taxon>Bacteria</taxon>
        <taxon>Pseudomonadati</taxon>
        <taxon>Pseudomonadota</taxon>
        <taxon>Betaproteobacteria</taxon>
        <taxon>Neisseriales</taxon>
        <taxon>Chitinibacteraceae</taxon>
        <taxon>Chitiniphilus</taxon>
    </lineage>
</organism>
<protein>
    <submittedName>
        <fullName evidence="4">SDR family oxidoreductase</fullName>
    </submittedName>
</protein>
<dbReference type="Proteomes" id="UP000310016">
    <property type="component" value="Unassembled WGS sequence"/>
</dbReference>
<dbReference type="InterPro" id="IPR036291">
    <property type="entry name" value="NAD(P)-bd_dom_sf"/>
</dbReference>
<dbReference type="CDD" id="cd05233">
    <property type="entry name" value="SDR_c"/>
    <property type="match status" value="1"/>
</dbReference>
<reference evidence="4 5" key="1">
    <citation type="submission" date="2019-04" db="EMBL/GenBank/DDBJ databases">
        <title>Chitiniphilus eburnea sp. nov., a novel chitinolytic bacterium isolated from aquaculture sludge.</title>
        <authorList>
            <person name="Sheng M."/>
        </authorList>
    </citation>
    <scope>NUCLEOTIDE SEQUENCE [LARGE SCALE GENOMIC DNA]</scope>
    <source>
        <strain evidence="4 5">HX-2-15</strain>
    </source>
</reference>
<gene>
    <name evidence="4" type="ORF">FAZ21_07880</name>
</gene>
<dbReference type="EMBL" id="SUMF01000006">
    <property type="protein sequence ID" value="TJZ74201.1"/>
    <property type="molecule type" value="Genomic_DNA"/>
</dbReference>
<proteinExistence type="inferred from homology"/>
<dbReference type="PANTHER" id="PTHR43639">
    <property type="entry name" value="OXIDOREDUCTASE, SHORT-CHAIN DEHYDROGENASE/REDUCTASE FAMILY (AFU_ORTHOLOGUE AFUA_5G02870)"/>
    <property type="match status" value="1"/>
</dbReference>
<keyword evidence="5" id="KW-1185">Reference proteome</keyword>
<dbReference type="SMART" id="SM00822">
    <property type="entry name" value="PKS_KR"/>
    <property type="match status" value="1"/>
</dbReference>
<dbReference type="GO" id="GO:0016491">
    <property type="term" value="F:oxidoreductase activity"/>
    <property type="evidence" value="ECO:0007669"/>
    <property type="project" value="UniProtKB-KW"/>
</dbReference>
<evidence type="ECO:0000313" key="5">
    <source>
        <dbReference type="Proteomes" id="UP000310016"/>
    </source>
</evidence>
<sequence length="247" mass="25319">MTTGFTGRIAFITGGSRGIGAAIVRRLARDGAAVAFTYQNSAPQAQALVAEIETTGGKAFAIQADAADAAALTRAIDDAARHFGRIDILVNNAGVAVLGAVDAIALADFDRTLAVNVRAVFVASQAVLPHMGQGGRIINISSCNAERVPFTGAAVYAMSKSALLGLVQGMARDLGPRGITVNNVQPGPTNTDMNPESGDFAKLMHDLMALPRHAHPDEIAGMVAYLASAEAAFVTGASLTIDGGFNA</sequence>
<dbReference type="OrthoDB" id="9803333at2"/>
<dbReference type="PANTHER" id="PTHR43639:SF1">
    <property type="entry name" value="SHORT-CHAIN DEHYDROGENASE_REDUCTASE FAMILY PROTEIN"/>
    <property type="match status" value="1"/>
</dbReference>
<evidence type="ECO:0000259" key="3">
    <source>
        <dbReference type="SMART" id="SM00822"/>
    </source>
</evidence>
<dbReference type="AlphaFoldDB" id="A0A4U0PZU2"/>
<dbReference type="PRINTS" id="PR00081">
    <property type="entry name" value="GDHRDH"/>
</dbReference>
<name>A0A4U0PZU2_9NEIS</name>
<dbReference type="PRINTS" id="PR00080">
    <property type="entry name" value="SDRFAMILY"/>
</dbReference>
<evidence type="ECO:0000313" key="4">
    <source>
        <dbReference type="EMBL" id="TJZ74201.1"/>
    </source>
</evidence>
<dbReference type="FunFam" id="3.40.50.720:FF:000290">
    <property type="entry name" value="SDR family oxidoreductase"/>
    <property type="match status" value="1"/>
</dbReference>
<dbReference type="RefSeq" id="WP_136772725.1">
    <property type="nucleotide sequence ID" value="NZ_CP156074.1"/>
</dbReference>
<comment type="caution">
    <text evidence="4">The sequence shown here is derived from an EMBL/GenBank/DDBJ whole genome shotgun (WGS) entry which is preliminary data.</text>
</comment>
<evidence type="ECO:0000256" key="1">
    <source>
        <dbReference type="ARBA" id="ARBA00006484"/>
    </source>
</evidence>
<evidence type="ECO:0000256" key="2">
    <source>
        <dbReference type="ARBA" id="ARBA00023002"/>
    </source>
</evidence>
<dbReference type="Gene3D" id="3.40.50.720">
    <property type="entry name" value="NAD(P)-binding Rossmann-like Domain"/>
    <property type="match status" value="1"/>
</dbReference>
<comment type="similarity">
    <text evidence="1">Belongs to the short-chain dehydrogenases/reductases (SDR) family.</text>
</comment>
<feature type="domain" description="Ketoreductase" evidence="3">
    <location>
        <begin position="8"/>
        <end position="187"/>
    </location>
</feature>
<accession>A0A4U0PZU2</accession>
<dbReference type="InterPro" id="IPR057326">
    <property type="entry name" value="KR_dom"/>
</dbReference>
<dbReference type="Pfam" id="PF13561">
    <property type="entry name" value="adh_short_C2"/>
    <property type="match status" value="1"/>
</dbReference>